<evidence type="ECO:0000256" key="10">
    <source>
        <dbReference type="HAMAP-Rule" id="MF_00185"/>
    </source>
</evidence>
<sequence length="301" mass="35503">MKIPVILGPTAVGKTGLLTELGNNFEVVSCDSRQIYKYMNIGTAKPTEEEQKKIKHHLIDFVEPDQYYNAYMYRMDALKVIEDILNRGKIPVISGGTGLYFDAIYKGFFESPSSLTLRSYLRKLENSQPGIIREILKDVDPESYLRIHQNDLKRSIRALEIYIISGKKMSELIKNHKIQSPYEFNIIILDRDRKELHERINLRVEKMLKEGLIDEVKNLLKMGYNKNLNSLNTIGYKEVLEYIEEKYDYDKMVHYIKRNTRRYARRQIIYFRGYDNVTWINLSNEKNPVEKIKNLIFSNIE</sequence>
<gene>
    <name evidence="10 14" type="primary">miaA</name>
    <name evidence="14" type="ORF">JRV97_05205</name>
</gene>
<keyword evidence="8 10" id="KW-0460">Magnesium</keyword>
<evidence type="ECO:0000256" key="4">
    <source>
        <dbReference type="ARBA" id="ARBA00022679"/>
    </source>
</evidence>
<feature type="site" description="Interaction with substrate tRNA" evidence="10">
    <location>
        <position position="97"/>
    </location>
</feature>
<comment type="cofactor">
    <cofactor evidence="1 10">
        <name>Mg(2+)</name>
        <dbReference type="ChEBI" id="CHEBI:18420"/>
    </cofactor>
</comment>
<feature type="binding site" evidence="10">
    <location>
        <begin position="10"/>
        <end position="15"/>
    </location>
    <ligand>
        <name>substrate</name>
    </ligand>
</feature>
<name>A0ABY8PTJ2_9BACT</name>
<keyword evidence="6 10" id="KW-0547">Nucleotide-binding</keyword>
<feature type="site" description="Interaction with substrate tRNA" evidence="10">
    <location>
        <position position="118"/>
    </location>
</feature>
<dbReference type="EC" id="2.5.1.75" evidence="10"/>
<evidence type="ECO:0000256" key="13">
    <source>
        <dbReference type="RuleBase" id="RU003785"/>
    </source>
</evidence>
<dbReference type="SUPFAM" id="SSF52540">
    <property type="entry name" value="P-loop containing nucleoside triphosphate hydrolases"/>
    <property type="match status" value="1"/>
</dbReference>
<keyword evidence="5 10" id="KW-0819">tRNA processing</keyword>
<dbReference type="PANTHER" id="PTHR11088:SF60">
    <property type="entry name" value="TRNA DIMETHYLALLYLTRANSFERASE"/>
    <property type="match status" value="1"/>
</dbReference>
<evidence type="ECO:0000256" key="1">
    <source>
        <dbReference type="ARBA" id="ARBA00001946"/>
    </source>
</evidence>
<evidence type="ECO:0000313" key="14">
    <source>
        <dbReference type="EMBL" id="WGS65947.1"/>
    </source>
</evidence>
<dbReference type="NCBIfam" id="TIGR00174">
    <property type="entry name" value="miaA"/>
    <property type="match status" value="1"/>
</dbReference>
<keyword evidence="4 10" id="KW-0808">Transferase</keyword>
<dbReference type="EMBL" id="CP069362">
    <property type="protein sequence ID" value="WGS65947.1"/>
    <property type="molecule type" value="Genomic_DNA"/>
</dbReference>
<dbReference type="InterPro" id="IPR027417">
    <property type="entry name" value="P-loop_NTPase"/>
</dbReference>
<dbReference type="Gene3D" id="3.40.50.300">
    <property type="entry name" value="P-loop containing nucleotide triphosphate hydrolases"/>
    <property type="match status" value="1"/>
</dbReference>
<comment type="function">
    <text evidence="2 10 12">Catalyzes the transfer of a dimethylallyl group onto the adenine at position 37 in tRNAs that read codons beginning with uridine, leading to the formation of N6-(dimethylallyl)adenosine (i(6)A).</text>
</comment>
<dbReference type="Proteomes" id="UP001232493">
    <property type="component" value="Chromosome"/>
</dbReference>
<comment type="similarity">
    <text evidence="3 10 13">Belongs to the IPP transferase family.</text>
</comment>
<keyword evidence="15" id="KW-1185">Reference proteome</keyword>
<comment type="caution">
    <text evidence="10">Lacks conserved residue(s) required for the propagation of feature annotation.</text>
</comment>
<evidence type="ECO:0000256" key="6">
    <source>
        <dbReference type="ARBA" id="ARBA00022741"/>
    </source>
</evidence>
<reference evidence="14 15" key="1">
    <citation type="submission" date="2021-02" db="EMBL/GenBank/DDBJ databases">
        <title>Characterization of Marinitoga sp. nov. str. BP5-C20A.</title>
        <authorList>
            <person name="Erauso G."/>
            <person name="Postec A."/>
        </authorList>
    </citation>
    <scope>NUCLEOTIDE SEQUENCE [LARGE SCALE GENOMIC DNA]</scope>
    <source>
        <strain evidence="14 15">BP5-C20A</strain>
    </source>
</reference>
<protein>
    <recommendedName>
        <fullName evidence="10">tRNA dimethylallyltransferase</fullName>
        <ecNumber evidence="10">2.5.1.75</ecNumber>
    </recommendedName>
    <alternativeName>
        <fullName evidence="10">Dimethylallyl diphosphate:tRNA dimethylallyltransferase</fullName>
        <shortName evidence="10">DMAPP:tRNA dimethylallyltransferase</shortName>
        <shortName evidence="10">DMATase</shortName>
    </alternativeName>
    <alternativeName>
        <fullName evidence="10">Isopentenyl-diphosphate:tRNA isopentenyltransferase</fullName>
        <shortName evidence="10">IPP transferase</shortName>
        <shortName evidence="10">IPPT</shortName>
        <shortName evidence="10">IPTase</shortName>
    </alternativeName>
</protein>
<evidence type="ECO:0000256" key="8">
    <source>
        <dbReference type="ARBA" id="ARBA00022842"/>
    </source>
</evidence>
<dbReference type="GO" id="GO:0052381">
    <property type="term" value="F:tRNA dimethylallyltransferase activity"/>
    <property type="evidence" value="ECO:0007669"/>
    <property type="project" value="UniProtKB-EC"/>
</dbReference>
<comment type="catalytic activity">
    <reaction evidence="9 10 11">
        <text>adenosine(37) in tRNA + dimethylallyl diphosphate = N(6)-dimethylallyladenosine(37) in tRNA + diphosphate</text>
        <dbReference type="Rhea" id="RHEA:26482"/>
        <dbReference type="Rhea" id="RHEA-COMP:10162"/>
        <dbReference type="Rhea" id="RHEA-COMP:10375"/>
        <dbReference type="ChEBI" id="CHEBI:33019"/>
        <dbReference type="ChEBI" id="CHEBI:57623"/>
        <dbReference type="ChEBI" id="CHEBI:74411"/>
        <dbReference type="ChEBI" id="CHEBI:74415"/>
        <dbReference type="EC" id="2.5.1.75"/>
    </reaction>
</comment>
<dbReference type="Gene3D" id="1.10.20.140">
    <property type="match status" value="1"/>
</dbReference>
<accession>A0ABY8PTJ2</accession>
<dbReference type="InterPro" id="IPR039657">
    <property type="entry name" value="Dimethylallyltransferase"/>
</dbReference>
<evidence type="ECO:0000256" key="5">
    <source>
        <dbReference type="ARBA" id="ARBA00022694"/>
    </source>
</evidence>
<evidence type="ECO:0000256" key="11">
    <source>
        <dbReference type="RuleBase" id="RU003783"/>
    </source>
</evidence>
<evidence type="ECO:0000256" key="3">
    <source>
        <dbReference type="ARBA" id="ARBA00005842"/>
    </source>
</evidence>
<evidence type="ECO:0000256" key="7">
    <source>
        <dbReference type="ARBA" id="ARBA00022840"/>
    </source>
</evidence>
<evidence type="ECO:0000256" key="12">
    <source>
        <dbReference type="RuleBase" id="RU003784"/>
    </source>
</evidence>
<keyword evidence="7 10" id="KW-0067">ATP-binding</keyword>
<evidence type="ECO:0000256" key="9">
    <source>
        <dbReference type="ARBA" id="ARBA00049563"/>
    </source>
</evidence>
<dbReference type="PANTHER" id="PTHR11088">
    <property type="entry name" value="TRNA DIMETHYLALLYLTRANSFERASE"/>
    <property type="match status" value="1"/>
</dbReference>
<comment type="subunit">
    <text evidence="10">Monomer.</text>
</comment>
<dbReference type="Pfam" id="PF01715">
    <property type="entry name" value="IPPT"/>
    <property type="match status" value="1"/>
</dbReference>
<evidence type="ECO:0000313" key="15">
    <source>
        <dbReference type="Proteomes" id="UP001232493"/>
    </source>
</evidence>
<dbReference type="RefSeq" id="WP_281000869.1">
    <property type="nucleotide sequence ID" value="NZ_CP069362.1"/>
</dbReference>
<feature type="region of interest" description="Interaction with substrate tRNA" evidence="10">
    <location>
        <begin position="31"/>
        <end position="34"/>
    </location>
</feature>
<organism evidence="14 15">
    <name type="scientific">Marinitoga aeolica</name>
    <dbReference type="NCBI Taxonomy" id="2809031"/>
    <lineage>
        <taxon>Bacteria</taxon>
        <taxon>Thermotogati</taxon>
        <taxon>Thermotogota</taxon>
        <taxon>Thermotogae</taxon>
        <taxon>Petrotogales</taxon>
        <taxon>Petrotogaceae</taxon>
        <taxon>Marinitoga</taxon>
    </lineage>
</organism>
<feature type="binding site" evidence="10">
    <location>
        <begin position="8"/>
        <end position="15"/>
    </location>
    <ligand>
        <name>ATP</name>
        <dbReference type="ChEBI" id="CHEBI:30616"/>
    </ligand>
</feature>
<dbReference type="InterPro" id="IPR018022">
    <property type="entry name" value="IPT"/>
</dbReference>
<dbReference type="HAMAP" id="MF_00185">
    <property type="entry name" value="IPP_trans"/>
    <property type="match status" value="1"/>
</dbReference>
<proteinExistence type="inferred from homology"/>
<evidence type="ECO:0000256" key="2">
    <source>
        <dbReference type="ARBA" id="ARBA00003213"/>
    </source>
</evidence>